<proteinExistence type="predicted"/>
<organism evidence="2 3">
    <name type="scientific">Eumeta variegata</name>
    <name type="common">Bagworm moth</name>
    <name type="synonym">Eumeta japonica</name>
    <dbReference type="NCBI Taxonomy" id="151549"/>
    <lineage>
        <taxon>Eukaryota</taxon>
        <taxon>Metazoa</taxon>
        <taxon>Ecdysozoa</taxon>
        <taxon>Arthropoda</taxon>
        <taxon>Hexapoda</taxon>
        <taxon>Insecta</taxon>
        <taxon>Pterygota</taxon>
        <taxon>Neoptera</taxon>
        <taxon>Endopterygota</taxon>
        <taxon>Lepidoptera</taxon>
        <taxon>Glossata</taxon>
        <taxon>Ditrysia</taxon>
        <taxon>Tineoidea</taxon>
        <taxon>Psychidae</taxon>
        <taxon>Oiketicinae</taxon>
        <taxon>Eumeta</taxon>
    </lineage>
</organism>
<dbReference type="OrthoDB" id="5917212at2759"/>
<feature type="region of interest" description="Disordered" evidence="1">
    <location>
        <begin position="472"/>
        <end position="491"/>
    </location>
</feature>
<evidence type="ECO:0000313" key="2">
    <source>
        <dbReference type="EMBL" id="GBP24348.1"/>
    </source>
</evidence>
<protein>
    <submittedName>
        <fullName evidence="2">Uncharacterized protein</fullName>
    </submittedName>
</protein>
<sequence length="593" mass="65855">MGGAGRELVAEQCRKCKILSTSHIVENGVGGDRASVSSTRMQAMMRLVGLWLIGQGFIENAMSACSNDNGTSSDRVQQEADEFSQTLPTKSEKIYPNTLNLQPIRQINLPDTHIYTPTDSEIPRSKTIHYDIGAPILIPQLANDTTKTKYDTSENDVADDEYSEFQNFQCGTNLHPHSVNPQPPDKDKQNNSIIETIPTFNLESNSVLQPIKVEPKLPTLNWPDPGEVKEMFEDFSDFAAHSVWNKNKENEIPDSMNTLKSEVPLFSTVTNTSDTAVTPISLNTNSHIDKNICMTDFDDEFDTFQSALPISNSSQAFQTLSTDIKEIEKPMDSDRVQTITPEQFINKTKESEFSSFVLSDLNQLSDYNNSGDCMTLKMVNQAVNENGAVSTPVSTIAKTTTLTHNSLVADTKILHPIPASSVVTNHSKQASGQILQPLSLESYTQINWPNPGISLQDLSAFNPVKTIQTIKSEASGSHSKNATPSHVQKNQATDDEMWSDFVSVNPKTNPQLKKQTFTEDDEWSDFVSSPNVNPHNGLNTISLNVHTNLSKQNSLAHSKHKQVNKHIDIPTLNYITPKSNTNRAYTDRHFQNL</sequence>
<reference evidence="2 3" key="1">
    <citation type="journal article" date="2019" name="Commun. Biol.">
        <title>The bagworm genome reveals a unique fibroin gene that provides high tensile strength.</title>
        <authorList>
            <person name="Kono N."/>
            <person name="Nakamura H."/>
            <person name="Ohtoshi R."/>
            <person name="Tomita M."/>
            <person name="Numata K."/>
            <person name="Arakawa K."/>
        </authorList>
    </citation>
    <scope>NUCLEOTIDE SEQUENCE [LARGE SCALE GENOMIC DNA]</scope>
</reference>
<dbReference type="EMBL" id="BGZK01000160">
    <property type="protein sequence ID" value="GBP24348.1"/>
    <property type="molecule type" value="Genomic_DNA"/>
</dbReference>
<gene>
    <name evidence="2" type="ORF">EVAR_9446_1</name>
</gene>
<name>A0A4C1UD97_EUMVA</name>
<dbReference type="AlphaFoldDB" id="A0A4C1UD97"/>
<comment type="caution">
    <text evidence="2">The sequence shown here is derived from an EMBL/GenBank/DDBJ whole genome shotgun (WGS) entry which is preliminary data.</text>
</comment>
<evidence type="ECO:0000313" key="3">
    <source>
        <dbReference type="Proteomes" id="UP000299102"/>
    </source>
</evidence>
<accession>A0A4C1UD97</accession>
<evidence type="ECO:0000256" key="1">
    <source>
        <dbReference type="SAM" id="MobiDB-lite"/>
    </source>
</evidence>
<dbReference type="Proteomes" id="UP000299102">
    <property type="component" value="Unassembled WGS sequence"/>
</dbReference>
<keyword evidence="3" id="KW-1185">Reference proteome</keyword>